<dbReference type="PROSITE" id="PS50151">
    <property type="entry name" value="UVR"/>
    <property type="match status" value="1"/>
</dbReference>
<evidence type="ECO:0000256" key="1">
    <source>
        <dbReference type="SAM" id="Coils"/>
    </source>
</evidence>
<comment type="caution">
    <text evidence="3">The sequence shown here is derived from an EMBL/GenBank/DDBJ whole genome shotgun (WGS) entry which is preliminary data.</text>
</comment>
<dbReference type="Proteomes" id="UP000478636">
    <property type="component" value="Unassembled WGS sequence"/>
</dbReference>
<sequence length="53" mass="5947">MDLTQVAFKDLPKDEQKNIIANLENQMKAAAKALDFEEAAQLRDNVMSLKALL</sequence>
<dbReference type="Pfam" id="PF02151">
    <property type="entry name" value="UVR"/>
    <property type="match status" value="1"/>
</dbReference>
<dbReference type="InterPro" id="IPR001943">
    <property type="entry name" value="UVR_dom"/>
</dbReference>
<feature type="domain" description="UVR" evidence="2">
    <location>
        <begin position="17"/>
        <end position="52"/>
    </location>
</feature>
<protein>
    <recommendedName>
        <fullName evidence="2">UVR domain-containing protein</fullName>
    </recommendedName>
</protein>
<reference evidence="3 4" key="1">
    <citation type="submission" date="2019-12" db="EMBL/GenBank/DDBJ databases">
        <title>Complete genome sequence of Leuconostoc lactis strain AVN1 provides insights into metabolic potential.</title>
        <authorList>
            <person name="Besrour N."/>
            <person name="Najjari A."/>
            <person name="Fhoula I."/>
            <person name="Jaballah S."/>
            <person name="Klibi N."/>
            <person name="Ouzari H.I."/>
        </authorList>
    </citation>
    <scope>NUCLEOTIDE SEQUENCE [LARGE SCALE GENOMIC DNA]</scope>
    <source>
        <strain evidence="3 4">AVN1</strain>
    </source>
</reference>
<keyword evidence="1" id="KW-0175">Coiled coil</keyword>
<evidence type="ECO:0000313" key="4">
    <source>
        <dbReference type="Proteomes" id="UP000478636"/>
    </source>
</evidence>
<proteinExistence type="predicted"/>
<dbReference type="InterPro" id="IPR036876">
    <property type="entry name" value="UVR_dom_sf"/>
</dbReference>
<gene>
    <name evidence="3" type="ORF">GQS40_02930</name>
</gene>
<accession>A0A6L7A927</accession>
<feature type="coiled-coil region" evidence="1">
    <location>
        <begin position="13"/>
        <end position="40"/>
    </location>
</feature>
<evidence type="ECO:0000313" key="3">
    <source>
        <dbReference type="EMBL" id="MWN20704.1"/>
    </source>
</evidence>
<dbReference type="SUPFAM" id="SSF46600">
    <property type="entry name" value="C-terminal UvrC-binding domain of UvrB"/>
    <property type="match status" value="1"/>
</dbReference>
<organism evidence="3 4">
    <name type="scientific">Leuconostoc lactis</name>
    <dbReference type="NCBI Taxonomy" id="1246"/>
    <lineage>
        <taxon>Bacteria</taxon>
        <taxon>Bacillati</taxon>
        <taxon>Bacillota</taxon>
        <taxon>Bacilli</taxon>
        <taxon>Lactobacillales</taxon>
        <taxon>Lactobacillaceae</taxon>
        <taxon>Leuconostoc</taxon>
    </lineage>
</organism>
<dbReference type="EMBL" id="WSZI01000011">
    <property type="protein sequence ID" value="MWN20704.1"/>
    <property type="molecule type" value="Genomic_DNA"/>
</dbReference>
<evidence type="ECO:0000259" key="2">
    <source>
        <dbReference type="PROSITE" id="PS50151"/>
    </source>
</evidence>
<dbReference type="AlphaFoldDB" id="A0A6L7A927"/>
<name>A0A6L7A927_LEULA</name>
<dbReference type="Gene3D" id="4.10.860.10">
    <property type="entry name" value="UVR domain"/>
    <property type="match status" value="1"/>
</dbReference>